<dbReference type="NCBIfam" id="TIGR00484">
    <property type="entry name" value="EF-G"/>
    <property type="match status" value="1"/>
</dbReference>
<comment type="similarity">
    <text evidence="1">Belongs to the TRAFAC class translation factor GTPase superfamily. Classic translation factor GTPase family. EF-G/EF-2 subfamily.</text>
</comment>
<dbReference type="CDD" id="cd01886">
    <property type="entry name" value="EF-G"/>
    <property type="match status" value="1"/>
</dbReference>
<evidence type="ECO:0000256" key="8">
    <source>
        <dbReference type="HAMAP-Rule" id="MF_03061"/>
    </source>
</evidence>
<dbReference type="InterPro" id="IPR035647">
    <property type="entry name" value="EFG_III/V"/>
</dbReference>
<dbReference type="InterPro" id="IPR031157">
    <property type="entry name" value="G_TR_CS"/>
</dbReference>
<dbReference type="InterPro" id="IPR041095">
    <property type="entry name" value="EFG_II"/>
</dbReference>
<dbReference type="PANTHER" id="PTHR43636:SF2">
    <property type="entry name" value="ELONGATION FACTOR G, MITOCHONDRIAL"/>
    <property type="match status" value="1"/>
</dbReference>
<dbReference type="GO" id="GO:0003924">
    <property type="term" value="F:GTPase activity"/>
    <property type="evidence" value="ECO:0007669"/>
    <property type="project" value="UniProtKB-UniRule"/>
</dbReference>
<dbReference type="InterPro" id="IPR000795">
    <property type="entry name" value="T_Tr_GTP-bd_dom"/>
</dbReference>
<dbReference type="FunFam" id="3.30.230.10:FF:000003">
    <property type="entry name" value="Elongation factor G"/>
    <property type="match status" value="1"/>
</dbReference>
<evidence type="ECO:0000256" key="4">
    <source>
        <dbReference type="ARBA" id="ARBA00022917"/>
    </source>
</evidence>
<organism evidence="10 11">
    <name type="scientific">Collybia nuda</name>
    <dbReference type="NCBI Taxonomy" id="64659"/>
    <lineage>
        <taxon>Eukaryota</taxon>
        <taxon>Fungi</taxon>
        <taxon>Dikarya</taxon>
        <taxon>Basidiomycota</taxon>
        <taxon>Agaricomycotina</taxon>
        <taxon>Agaricomycetes</taxon>
        <taxon>Agaricomycetidae</taxon>
        <taxon>Agaricales</taxon>
        <taxon>Tricholomatineae</taxon>
        <taxon>Clitocybaceae</taxon>
        <taxon>Collybia</taxon>
    </lineage>
</organism>
<dbReference type="EMBL" id="MU150240">
    <property type="protein sequence ID" value="KAF9466745.1"/>
    <property type="molecule type" value="Genomic_DNA"/>
</dbReference>
<evidence type="ECO:0000256" key="2">
    <source>
        <dbReference type="ARBA" id="ARBA00022741"/>
    </source>
</evidence>
<dbReference type="InterPro" id="IPR009000">
    <property type="entry name" value="Transl_B-barrel_sf"/>
</dbReference>
<evidence type="ECO:0000313" key="10">
    <source>
        <dbReference type="EMBL" id="KAF9466745.1"/>
    </source>
</evidence>
<dbReference type="InterPro" id="IPR000640">
    <property type="entry name" value="EFG_V-like"/>
</dbReference>
<comment type="function">
    <text evidence="8">Mitochondrial GTPase that catalyzes the GTP-dependent ribosomal translocation step during translation elongation. During this step, the ribosome changes from the pre-translocational (PRE) to the post-translocational (POST) state as the newly formed A-site-bound peptidyl-tRNA and P-site-bound deacylated tRNA move to the P and E sites, respectively. Catalyzes the coordinated movement of the two tRNA molecules, the mRNA and conformational changes in the ribosome.</text>
</comment>
<sequence length="725" mass="80186">MSAPQHTLTSSDLERLRFQRNIGVSAHIDSGKTTLTERILFYTGRIRDIHEVRGRDSVGAKMDSMDLEREKGITIQSAATFCDWEALDPTSGKKDKYAINIIDTPGHVDFTIEVERALRVLDGAVLVLCAVAGVQSQTTTVDRQMRRYGVPRVSFVNKMDRPGANPWRIINQLRTKLRIPAAAVQVPIGVEDEFKGVVDLVHWRAIYNEGHKGMDIITSQEIPPSVLELATTKRNELIEQLAEVDEEIGEIFLNDEVPSNAQIAAAIRRSTINLKFSPVFMGSAIKNTAVQPLLDGICSYLPNPSESEVLAHDTNLPTSAPQVALTPAAGAPMVGLAFKLEEGRFGQLTYMRVYQGTLKRAGTIYNARTGKKVKVPRLVRMHSNEMEDIDSIGPGEICAMFGVECSSGDTFTDGSTSYSMTSMFVPEPVISLAIKPKGIETPNFSRALNRFQKEDPTFRVHLDHDSKETIISGMGELHLEIYVERMRREYNVDCTTGKPRVAFRETITQRADFNYTHKKQTGGAGQFAKVVGHIEPMEPDPETGKDVEFENVVMGATIPTNFIPAVEKGFYEALEKGSLSGNAISGCRLVLKEGGFHAVDSSELAFRLATIGAFREAYKTARPVILEPIMTVEVVAPVEFQSQVIGSLNTRRGTIVDSEVRDDEFTAIAEVALNDMFGYSNALRGSTQGKGEFSMEYKQHMPVLPNLQKDLEDAYRKTLPTSNKK</sequence>
<dbReference type="GO" id="GO:0070125">
    <property type="term" value="P:mitochondrial translational elongation"/>
    <property type="evidence" value="ECO:0007669"/>
    <property type="project" value="UniProtKB-UniRule"/>
</dbReference>
<dbReference type="SMART" id="SM00889">
    <property type="entry name" value="EFG_IV"/>
    <property type="match status" value="1"/>
</dbReference>
<dbReference type="SUPFAM" id="SSF54211">
    <property type="entry name" value="Ribosomal protein S5 domain 2-like"/>
    <property type="match status" value="1"/>
</dbReference>
<dbReference type="GO" id="GO:0003746">
    <property type="term" value="F:translation elongation factor activity"/>
    <property type="evidence" value="ECO:0007669"/>
    <property type="project" value="UniProtKB-UniRule"/>
</dbReference>
<feature type="binding site" evidence="8">
    <location>
        <begin position="26"/>
        <end position="33"/>
    </location>
    <ligand>
        <name>GTP</name>
        <dbReference type="ChEBI" id="CHEBI:37565"/>
    </ligand>
</feature>
<comment type="function">
    <text evidence="7">Catalyzes the GTP-dependent ribosomal translocation step during translation elongation. During this step, the ribosome changes from the pre-translocational (PRE) to the post-translocational (POST) state as the newly formed A-site-bound peptidyl-tRNA and P-site-bound deacylated tRNA move to the P and E sites, respectively. Catalyzes the coordinated movement of the two tRNA molecules, the mRNA and conformational changes in the ribosome.</text>
</comment>
<dbReference type="PROSITE" id="PS00301">
    <property type="entry name" value="G_TR_1"/>
    <property type="match status" value="1"/>
</dbReference>
<accession>A0A9P5YFL2</accession>
<dbReference type="AlphaFoldDB" id="A0A9P5YFL2"/>
<dbReference type="Pfam" id="PF00009">
    <property type="entry name" value="GTP_EFTU"/>
    <property type="match status" value="1"/>
</dbReference>
<dbReference type="FunFam" id="3.30.70.240:FF:000001">
    <property type="entry name" value="Elongation factor G"/>
    <property type="match status" value="1"/>
</dbReference>
<dbReference type="CDD" id="cd01434">
    <property type="entry name" value="EFG_mtEFG1_IV"/>
    <property type="match status" value="1"/>
</dbReference>
<evidence type="ECO:0000256" key="7">
    <source>
        <dbReference type="ARBA" id="ARBA00024731"/>
    </source>
</evidence>
<dbReference type="Proteomes" id="UP000807353">
    <property type="component" value="Unassembled WGS sequence"/>
</dbReference>
<dbReference type="SUPFAM" id="SSF54980">
    <property type="entry name" value="EF-G C-terminal domain-like"/>
    <property type="match status" value="2"/>
</dbReference>
<feature type="binding site" evidence="8">
    <location>
        <begin position="157"/>
        <end position="160"/>
    </location>
    <ligand>
        <name>GTP</name>
        <dbReference type="ChEBI" id="CHEBI:37565"/>
    </ligand>
</feature>
<comment type="caution">
    <text evidence="10">The sequence shown here is derived from an EMBL/GenBank/DDBJ whole genome shotgun (WGS) entry which is preliminary data.</text>
</comment>
<dbReference type="InterPro" id="IPR009022">
    <property type="entry name" value="EFG_III"/>
</dbReference>
<evidence type="ECO:0000256" key="5">
    <source>
        <dbReference type="ARBA" id="ARBA00023128"/>
    </source>
</evidence>
<protein>
    <recommendedName>
        <fullName evidence="8">Elongation factor G, mitochondrial</fullName>
        <shortName evidence="8">EF-Gmt</shortName>
    </recommendedName>
    <alternativeName>
        <fullName evidence="8">Elongation factor G 1, mitochondrial</fullName>
        <shortName evidence="8">mEF-G 1</shortName>
    </alternativeName>
    <alternativeName>
        <fullName evidence="8">Elongation factor G1</fullName>
    </alternativeName>
</protein>
<proteinExistence type="inferred from homology"/>
<dbReference type="PROSITE" id="PS51722">
    <property type="entry name" value="G_TR_2"/>
    <property type="match status" value="1"/>
</dbReference>
<dbReference type="InterPro" id="IPR047872">
    <property type="entry name" value="EFG_IV"/>
</dbReference>
<evidence type="ECO:0000313" key="11">
    <source>
        <dbReference type="Proteomes" id="UP000807353"/>
    </source>
</evidence>
<keyword evidence="3 8" id="KW-0251">Elongation factor</keyword>
<dbReference type="InterPro" id="IPR027417">
    <property type="entry name" value="P-loop_NTPase"/>
</dbReference>
<keyword evidence="5 8" id="KW-0496">Mitochondrion</keyword>
<dbReference type="Gene3D" id="3.30.70.240">
    <property type="match status" value="1"/>
</dbReference>
<feature type="domain" description="Tr-type G" evidence="9">
    <location>
        <begin position="17"/>
        <end position="305"/>
    </location>
</feature>
<dbReference type="InterPro" id="IPR005225">
    <property type="entry name" value="Small_GTP-bd"/>
</dbReference>
<dbReference type="OrthoDB" id="198619at2759"/>
<dbReference type="CDD" id="cd04091">
    <property type="entry name" value="mtEFG1_II_like"/>
    <property type="match status" value="1"/>
</dbReference>
<dbReference type="Gene3D" id="3.40.50.300">
    <property type="entry name" value="P-loop containing nucleotide triphosphate hydrolases"/>
    <property type="match status" value="1"/>
</dbReference>
<comment type="pathway">
    <text evidence="8">Protein biosynthesis; polypeptide chain elongation.</text>
</comment>
<evidence type="ECO:0000259" key="9">
    <source>
        <dbReference type="PROSITE" id="PS51722"/>
    </source>
</evidence>
<evidence type="ECO:0000256" key="6">
    <source>
        <dbReference type="ARBA" id="ARBA00023134"/>
    </source>
</evidence>
<dbReference type="InterPro" id="IPR004540">
    <property type="entry name" value="Transl_elong_EFG/EF2"/>
</dbReference>
<keyword evidence="4 8" id="KW-0648">Protein biosynthesis</keyword>
<dbReference type="NCBIfam" id="NF009381">
    <property type="entry name" value="PRK12740.1-5"/>
    <property type="match status" value="1"/>
</dbReference>
<dbReference type="InterPro" id="IPR005517">
    <property type="entry name" value="Transl_elong_EFG/EF2_IV"/>
</dbReference>
<name>A0A9P5YFL2_9AGAR</name>
<dbReference type="Pfam" id="PF14492">
    <property type="entry name" value="EFG_III"/>
    <property type="match status" value="1"/>
</dbReference>
<keyword evidence="6 8" id="KW-0342">GTP-binding</keyword>
<dbReference type="GO" id="GO:0005739">
    <property type="term" value="C:mitochondrion"/>
    <property type="evidence" value="ECO:0007669"/>
    <property type="project" value="UniProtKB-SubCell"/>
</dbReference>
<dbReference type="HAMAP" id="MF_00054_B">
    <property type="entry name" value="EF_G_EF_2_B"/>
    <property type="match status" value="1"/>
</dbReference>
<comment type="subcellular location">
    <subcellularLocation>
        <location evidence="8">Mitochondrion</location>
    </subcellularLocation>
</comment>
<dbReference type="Gene3D" id="2.40.30.10">
    <property type="entry name" value="Translation factors"/>
    <property type="match status" value="1"/>
</dbReference>
<dbReference type="Pfam" id="PF00679">
    <property type="entry name" value="EFG_C"/>
    <property type="match status" value="1"/>
</dbReference>
<feature type="binding site" evidence="8">
    <location>
        <begin position="103"/>
        <end position="107"/>
    </location>
    <ligand>
        <name>GTP</name>
        <dbReference type="ChEBI" id="CHEBI:37565"/>
    </ligand>
</feature>
<dbReference type="Gene3D" id="3.30.70.870">
    <property type="entry name" value="Elongation Factor G (Translational Gtpase), domain 3"/>
    <property type="match status" value="1"/>
</dbReference>
<dbReference type="SUPFAM" id="SSF50447">
    <property type="entry name" value="Translation proteins"/>
    <property type="match status" value="1"/>
</dbReference>
<dbReference type="InterPro" id="IPR020568">
    <property type="entry name" value="Ribosomal_Su5_D2-typ_SF"/>
</dbReference>
<dbReference type="FunFam" id="2.40.30.10:FF:000022">
    <property type="entry name" value="Elongation factor G, mitochondrial"/>
    <property type="match status" value="1"/>
</dbReference>
<gene>
    <name evidence="8" type="primary">MEF1</name>
    <name evidence="10" type="ORF">BDZ94DRAFT_1280698</name>
</gene>
<reference evidence="10" key="1">
    <citation type="submission" date="2020-11" db="EMBL/GenBank/DDBJ databases">
        <authorList>
            <consortium name="DOE Joint Genome Institute"/>
            <person name="Ahrendt S."/>
            <person name="Riley R."/>
            <person name="Andreopoulos W."/>
            <person name="Labutti K."/>
            <person name="Pangilinan J."/>
            <person name="Ruiz-Duenas F.J."/>
            <person name="Barrasa J.M."/>
            <person name="Sanchez-Garcia M."/>
            <person name="Camarero S."/>
            <person name="Miyauchi S."/>
            <person name="Serrano A."/>
            <person name="Linde D."/>
            <person name="Babiker R."/>
            <person name="Drula E."/>
            <person name="Ayuso-Fernandez I."/>
            <person name="Pacheco R."/>
            <person name="Padilla G."/>
            <person name="Ferreira P."/>
            <person name="Barriuso J."/>
            <person name="Kellner H."/>
            <person name="Castanera R."/>
            <person name="Alfaro M."/>
            <person name="Ramirez L."/>
            <person name="Pisabarro A.G."/>
            <person name="Kuo A."/>
            <person name="Tritt A."/>
            <person name="Lipzen A."/>
            <person name="He G."/>
            <person name="Yan M."/>
            <person name="Ng V."/>
            <person name="Cullen D."/>
            <person name="Martin F."/>
            <person name="Rosso M.-N."/>
            <person name="Henrissat B."/>
            <person name="Hibbett D."/>
            <person name="Martinez A.T."/>
            <person name="Grigoriev I.V."/>
        </authorList>
    </citation>
    <scope>NUCLEOTIDE SEQUENCE</scope>
    <source>
        <strain evidence="10">CBS 247.69</strain>
    </source>
</reference>
<dbReference type="FunFam" id="3.30.70.870:FF:000001">
    <property type="entry name" value="Elongation factor G"/>
    <property type="match status" value="1"/>
</dbReference>
<dbReference type="SUPFAM" id="SSF52540">
    <property type="entry name" value="P-loop containing nucleoside triphosphate hydrolases"/>
    <property type="match status" value="1"/>
</dbReference>
<comment type="similarity">
    <text evidence="8">Belongs to the GTP-binding elongation factor family. EF-G/EF-2 subfamily.</text>
</comment>
<evidence type="ECO:0000256" key="1">
    <source>
        <dbReference type="ARBA" id="ARBA00005870"/>
    </source>
</evidence>
<dbReference type="FunFam" id="3.40.50.300:FF:000029">
    <property type="entry name" value="Elongation factor G"/>
    <property type="match status" value="1"/>
</dbReference>
<dbReference type="CDD" id="cd16262">
    <property type="entry name" value="EFG_III"/>
    <property type="match status" value="1"/>
</dbReference>
<keyword evidence="2 8" id="KW-0547">Nucleotide-binding</keyword>
<dbReference type="Pfam" id="PF03764">
    <property type="entry name" value="EFG_IV"/>
    <property type="match status" value="1"/>
</dbReference>
<dbReference type="InterPro" id="IPR014721">
    <property type="entry name" value="Ribsml_uS5_D2-typ_fold_subgr"/>
</dbReference>
<dbReference type="Gene3D" id="3.30.230.10">
    <property type="match status" value="1"/>
</dbReference>
<dbReference type="InterPro" id="IPR004161">
    <property type="entry name" value="EFTu-like_2"/>
</dbReference>
<dbReference type="SMART" id="SM00838">
    <property type="entry name" value="EFG_C"/>
    <property type="match status" value="1"/>
</dbReference>
<dbReference type="Pfam" id="PF03144">
    <property type="entry name" value="GTP_EFTU_D2"/>
    <property type="match status" value="1"/>
</dbReference>
<dbReference type="NCBIfam" id="TIGR00231">
    <property type="entry name" value="small_GTP"/>
    <property type="match status" value="1"/>
</dbReference>
<dbReference type="PRINTS" id="PR00315">
    <property type="entry name" value="ELONGATNFCT"/>
</dbReference>
<dbReference type="GO" id="GO:0005525">
    <property type="term" value="F:GTP binding"/>
    <property type="evidence" value="ECO:0007669"/>
    <property type="project" value="UniProtKB-UniRule"/>
</dbReference>
<dbReference type="PANTHER" id="PTHR43636">
    <property type="entry name" value="ELONGATION FACTOR G, MITOCHONDRIAL"/>
    <property type="match status" value="1"/>
</dbReference>
<keyword evidence="11" id="KW-1185">Reference proteome</keyword>
<evidence type="ECO:0000256" key="3">
    <source>
        <dbReference type="ARBA" id="ARBA00022768"/>
    </source>
</evidence>